<dbReference type="EMBL" id="RJKM01000001">
    <property type="protein sequence ID" value="ROP41467.1"/>
    <property type="molecule type" value="Genomic_DNA"/>
</dbReference>
<name>A0A3N1HG49_9PSEU</name>
<sequence>MTTITMTSTTGAVAEPVAGAVTPVVTAARFVGHFLAALVGVAFLGRDLEH</sequence>
<evidence type="ECO:0000313" key="2">
    <source>
        <dbReference type="Proteomes" id="UP000268727"/>
    </source>
</evidence>
<gene>
    <name evidence="1" type="ORF">EDD40_6898</name>
</gene>
<dbReference type="Proteomes" id="UP000268727">
    <property type="component" value="Unassembled WGS sequence"/>
</dbReference>
<protein>
    <submittedName>
        <fullName evidence="1">Uncharacterized protein</fullName>
    </submittedName>
</protein>
<reference evidence="1 2" key="1">
    <citation type="submission" date="2018-11" db="EMBL/GenBank/DDBJ databases">
        <title>Sequencing the genomes of 1000 actinobacteria strains.</title>
        <authorList>
            <person name="Klenk H.-P."/>
        </authorList>
    </citation>
    <scope>NUCLEOTIDE SEQUENCE [LARGE SCALE GENOMIC DNA]</scope>
    <source>
        <strain evidence="1 2">DSM 44231</strain>
    </source>
</reference>
<evidence type="ECO:0000313" key="1">
    <source>
        <dbReference type="EMBL" id="ROP41467.1"/>
    </source>
</evidence>
<comment type="caution">
    <text evidence="1">The sequence shown here is derived from an EMBL/GenBank/DDBJ whole genome shotgun (WGS) entry which is preliminary data.</text>
</comment>
<dbReference type="RefSeq" id="WP_170185289.1">
    <property type="nucleotide sequence ID" value="NZ_RJKM01000001.1"/>
</dbReference>
<proteinExistence type="predicted"/>
<accession>A0A3N1HG49</accession>
<organism evidence="1 2">
    <name type="scientific">Saccharothrix texasensis</name>
    <dbReference type="NCBI Taxonomy" id="103734"/>
    <lineage>
        <taxon>Bacteria</taxon>
        <taxon>Bacillati</taxon>
        <taxon>Actinomycetota</taxon>
        <taxon>Actinomycetes</taxon>
        <taxon>Pseudonocardiales</taxon>
        <taxon>Pseudonocardiaceae</taxon>
        <taxon>Saccharothrix</taxon>
    </lineage>
</organism>
<keyword evidence="2" id="KW-1185">Reference proteome</keyword>
<dbReference type="AlphaFoldDB" id="A0A3N1HG49"/>